<dbReference type="Proteomes" id="UP000008744">
    <property type="component" value="Unassembled WGS sequence"/>
</dbReference>
<protein>
    <submittedName>
        <fullName evidence="1">GL15040</fullName>
    </submittedName>
</protein>
<dbReference type="HOGENOM" id="CLU_2778518_0_0_1"/>
<gene>
    <name evidence="1" type="primary">Dper\GL15040</name>
    <name evidence="1" type="ORF">Dper_GL15040</name>
</gene>
<reference evidence="1 2" key="1">
    <citation type="journal article" date="2007" name="Nature">
        <title>Evolution of genes and genomes on the Drosophila phylogeny.</title>
        <authorList>
            <consortium name="Drosophila 12 Genomes Consortium"/>
            <person name="Clark A.G."/>
            <person name="Eisen M.B."/>
            <person name="Smith D.R."/>
            <person name="Bergman C.M."/>
            <person name="Oliver B."/>
            <person name="Markow T.A."/>
            <person name="Kaufman T.C."/>
            <person name="Kellis M."/>
            <person name="Gelbart W."/>
            <person name="Iyer V.N."/>
            <person name="Pollard D.A."/>
            <person name="Sackton T.B."/>
            <person name="Larracuente A.M."/>
            <person name="Singh N.D."/>
            <person name="Abad J.P."/>
            <person name="Abt D.N."/>
            <person name="Adryan B."/>
            <person name="Aguade M."/>
            <person name="Akashi H."/>
            <person name="Anderson W.W."/>
            <person name="Aquadro C.F."/>
            <person name="Ardell D.H."/>
            <person name="Arguello R."/>
            <person name="Artieri C.G."/>
            <person name="Barbash D.A."/>
            <person name="Barker D."/>
            <person name="Barsanti P."/>
            <person name="Batterham P."/>
            <person name="Batzoglou S."/>
            <person name="Begun D."/>
            <person name="Bhutkar A."/>
            <person name="Blanco E."/>
            <person name="Bosak S.A."/>
            <person name="Bradley R.K."/>
            <person name="Brand A.D."/>
            <person name="Brent M.R."/>
            <person name="Brooks A.N."/>
            <person name="Brown R.H."/>
            <person name="Butlin R.K."/>
            <person name="Caggese C."/>
            <person name="Calvi B.R."/>
            <person name="Bernardo de Carvalho A."/>
            <person name="Caspi A."/>
            <person name="Castrezana S."/>
            <person name="Celniker S.E."/>
            <person name="Chang J.L."/>
            <person name="Chapple C."/>
            <person name="Chatterji S."/>
            <person name="Chinwalla A."/>
            <person name="Civetta A."/>
            <person name="Clifton S.W."/>
            <person name="Comeron J.M."/>
            <person name="Costello J.C."/>
            <person name="Coyne J.A."/>
            <person name="Daub J."/>
            <person name="David R.G."/>
            <person name="Delcher A.L."/>
            <person name="Delehaunty K."/>
            <person name="Do C.B."/>
            <person name="Ebling H."/>
            <person name="Edwards K."/>
            <person name="Eickbush T."/>
            <person name="Evans J.D."/>
            <person name="Filipski A."/>
            <person name="Findeiss S."/>
            <person name="Freyhult E."/>
            <person name="Fulton L."/>
            <person name="Fulton R."/>
            <person name="Garcia A.C."/>
            <person name="Gardiner A."/>
            <person name="Garfield D.A."/>
            <person name="Garvin B.E."/>
            <person name="Gibson G."/>
            <person name="Gilbert D."/>
            <person name="Gnerre S."/>
            <person name="Godfrey J."/>
            <person name="Good R."/>
            <person name="Gotea V."/>
            <person name="Gravely B."/>
            <person name="Greenberg A.J."/>
            <person name="Griffiths-Jones S."/>
            <person name="Gross S."/>
            <person name="Guigo R."/>
            <person name="Gustafson E.A."/>
            <person name="Haerty W."/>
            <person name="Hahn M.W."/>
            <person name="Halligan D.L."/>
            <person name="Halpern A.L."/>
            <person name="Halter G.M."/>
            <person name="Han M.V."/>
            <person name="Heger A."/>
            <person name="Hillier L."/>
            <person name="Hinrichs A.S."/>
            <person name="Holmes I."/>
            <person name="Hoskins R.A."/>
            <person name="Hubisz M.J."/>
            <person name="Hultmark D."/>
            <person name="Huntley M.A."/>
            <person name="Jaffe D.B."/>
            <person name="Jagadeeshan S."/>
            <person name="Jeck W.R."/>
            <person name="Johnson J."/>
            <person name="Jones C.D."/>
            <person name="Jordan W.C."/>
            <person name="Karpen G.H."/>
            <person name="Kataoka E."/>
            <person name="Keightley P.D."/>
            <person name="Kheradpour P."/>
            <person name="Kirkness E.F."/>
            <person name="Koerich L.B."/>
            <person name="Kristiansen K."/>
            <person name="Kudrna D."/>
            <person name="Kulathinal R.J."/>
            <person name="Kumar S."/>
            <person name="Kwok R."/>
            <person name="Lander E."/>
            <person name="Langley C.H."/>
            <person name="Lapoint R."/>
            <person name="Lazzaro B.P."/>
            <person name="Lee S.J."/>
            <person name="Levesque L."/>
            <person name="Li R."/>
            <person name="Lin C.F."/>
            <person name="Lin M.F."/>
            <person name="Lindblad-Toh K."/>
            <person name="Llopart A."/>
            <person name="Long M."/>
            <person name="Low L."/>
            <person name="Lozovsky E."/>
            <person name="Lu J."/>
            <person name="Luo M."/>
            <person name="Machado C.A."/>
            <person name="Makalowski W."/>
            <person name="Marzo M."/>
            <person name="Matsuda M."/>
            <person name="Matzkin L."/>
            <person name="McAllister B."/>
            <person name="McBride C.S."/>
            <person name="McKernan B."/>
            <person name="McKernan K."/>
            <person name="Mendez-Lago M."/>
            <person name="Minx P."/>
            <person name="Mollenhauer M.U."/>
            <person name="Montooth K."/>
            <person name="Mount S.M."/>
            <person name="Mu X."/>
            <person name="Myers E."/>
            <person name="Negre B."/>
            <person name="Newfeld S."/>
            <person name="Nielsen R."/>
            <person name="Noor M.A."/>
            <person name="O'Grady P."/>
            <person name="Pachter L."/>
            <person name="Papaceit M."/>
            <person name="Parisi M.J."/>
            <person name="Parisi M."/>
            <person name="Parts L."/>
            <person name="Pedersen J.S."/>
            <person name="Pesole G."/>
            <person name="Phillippy A.M."/>
            <person name="Ponting C.P."/>
            <person name="Pop M."/>
            <person name="Porcelli D."/>
            <person name="Powell J.R."/>
            <person name="Prohaska S."/>
            <person name="Pruitt K."/>
            <person name="Puig M."/>
            <person name="Quesneville H."/>
            <person name="Ram K.R."/>
            <person name="Rand D."/>
            <person name="Rasmussen M.D."/>
            <person name="Reed L.K."/>
            <person name="Reenan R."/>
            <person name="Reily A."/>
            <person name="Remington K.A."/>
            <person name="Rieger T.T."/>
            <person name="Ritchie M.G."/>
            <person name="Robin C."/>
            <person name="Rogers Y.H."/>
            <person name="Rohde C."/>
            <person name="Rozas J."/>
            <person name="Rubenfield M.J."/>
            <person name="Ruiz A."/>
            <person name="Russo S."/>
            <person name="Salzberg S.L."/>
            <person name="Sanchez-Gracia A."/>
            <person name="Saranga D.J."/>
            <person name="Sato H."/>
            <person name="Schaeffer S.W."/>
            <person name="Schatz M.C."/>
            <person name="Schlenke T."/>
            <person name="Schwartz R."/>
            <person name="Segarra C."/>
            <person name="Singh R.S."/>
            <person name="Sirot L."/>
            <person name="Sirota M."/>
            <person name="Sisneros N.B."/>
            <person name="Smith C.D."/>
            <person name="Smith T.F."/>
            <person name="Spieth J."/>
            <person name="Stage D.E."/>
            <person name="Stark A."/>
            <person name="Stephan W."/>
            <person name="Strausberg R.L."/>
            <person name="Strempel S."/>
            <person name="Sturgill D."/>
            <person name="Sutton G."/>
            <person name="Sutton G.G."/>
            <person name="Tao W."/>
            <person name="Teichmann S."/>
            <person name="Tobari Y.N."/>
            <person name="Tomimura Y."/>
            <person name="Tsolas J.M."/>
            <person name="Valente V.L."/>
            <person name="Venter E."/>
            <person name="Venter J.C."/>
            <person name="Vicario S."/>
            <person name="Vieira F.G."/>
            <person name="Vilella A.J."/>
            <person name="Villasante A."/>
            <person name="Walenz B."/>
            <person name="Wang J."/>
            <person name="Wasserman M."/>
            <person name="Watts T."/>
            <person name="Wilson D."/>
            <person name="Wilson R.K."/>
            <person name="Wing R.A."/>
            <person name="Wolfner M.F."/>
            <person name="Wong A."/>
            <person name="Wong G.K."/>
            <person name="Wu C.I."/>
            <person name="Wu G."/>
            <person name="Yamamoto D."/>
            <person name="Yang H.P."/>
            <person name="Yang S.P."/>
            <person name="Yorke J.A."/>
            <person name="Yoshida K."/>
            <person name="Zdobnov E."/>
            <person name="Zhang P."/>
            <person name="Zhang Y."/>
            <person name="Zimin A.V."/>
            <person name="Baldwin J."/>
            <person name="Abdouelleil A."/>
            <person name="Abdulkadir J."/>
            <person name="Abebe A."/>
            <person name="Abera B."/>
            <person name="Abreu J."/>
            <person name="Acer S.C."/>
            <person name="Aftuck L."/>
            <person name="Alexander A."/>
            <person name="An P."/>
            <person name="Anderson E."/>
            <person name="Anderson S."/>
            <person name="Arachi H."/>
            <person name="Azer M."/>
            <person name="Bachantsang P."/>
            <person name="Barry A."/>
            <person name="Bayul T."/>
            <person name="Berlin A."/>
            <person name="Bessette D."/>
            <person name="Bloom T."/>
            <person name="Blye J."/>
            <person name="Boguslavskiy L."/>
            <person name="Bonnet C."/>
            <person name="Boukhgalter B."/>
            <person name="Bourzgui I."/>
            <person name="Brown A."/>
            <person name="Cahill P."/>
            <person name="Channer S."/>
            <person name="Cheshatsang Y."/>
            <person name="Chuda L."/>
            <person name="Citroen M."/>
            <person name="Collymore A."/>
            <person name="Cooke P."/>
            <person name="Costello M."/>
            <person name="D'Aco K."/>
            <person name="Daza R."/>
            <person name="De Haan G."/>
            <person name="DeGray S."/>
            <person name="DeMaso C."/>
            <person name="Dhargay N."/>
            <person name="Dooley K."/>
            <person name="Dooley E."/>
            <person name="Doricent M."/>
            <person name="Dorje P."/>
            <person name="Dorjee K."/>
            <person name="Dupes A."/>
            <person name="Elong R."/>
            <person name="Falk J."/>
            <person name="Farina A."/>
            <person name="Faro S."/>
            <person name="Ferguson D."/>
            <person name="Fisher S."/>
            <person name="Foley C.D."/>
            <person name="Franke A."/>
            <person name="Friedrich D."/>
            <person name="Gadbois L."/>
            <person name="Gearin G."/>
            <person name="Gearin C.R."/>
            <person name="Giannoukos G."/>
            <person name="Goode T."/>
            <person name="Graham J."/>
            <person name="Grandbois E."/>
            <person name="Grewal S."/>
            <person name="Gyaltsen K."/>
            <person name="Hafez N."/>
            <person name="Hagos B."/>
            <person name="Hall J."/>
            <person name="Henson C."/>
            <person name="Hollinger A."/>
            <person name="Honan T."/>
            <person name="Huard M.D."/>
            <person name="Hughes L."/>
            <person name="Hurhula B."/>
            <person name="Husby M.E."/>
            <person name="Kamat A."/>
            <person name="Kanga B."/>
            <person name="Kashin S."/>
            <person name="Khazanovich D."/>
            <person name="Kisner P."/>
            <person name="Lance K."/>
            <person name="Lara M."/>
            <person name="Lee W."/>
            <person name="Lennon N."/>
            <person name="Letendre F."/>
            <person name="LeVine R."/>
            <person name="Lipovsky A."/>
            <person name="Liu X."/>
            <person name="Liu J."/>
            <person name="Liu S."/>
            <person name="Lokyitsang T."/>
            <person name="Lokyitsang Y."/>
            <person name="Lubonja R."/>
            <person name="Lui A."/>
            <person name="MacDonald P."/>
            <person name="Magnisalis V."/>
            <person name="Maru K."/>
            <person name="Matthews C."/>
            <person name="McCusker W."/>
            <person name="McDonough S."/>
            <person name="Mehta T."/>
            <person name="Meldrim J."/>
            <person name="Meneus L."/>
            <person name="Mihai O."/>
            <person name="Mihalev A."/>
            <person name="Mihova T."/>
            <person name="Mittelman R."/>
            <person name="Mlenga V."/>
            <person name="Montmayeur A."/>
            <person name="Mulrain L."/>
            <person name="Navidi A."/>
            <person name="Naylor J."/>
            <person name="Negash T."/>
            <person name="Nguyen T."/>
            <person name="Nguyen N."/>
            <person name="Nicol R."/>
            <person name="Norbu C."/>
            <person name="Norbu N."/>
            <person name="Novod N."/>
            <person name="O'Neill B."/>
            <person name="Osman S."/>
            <person name="Markiewicz E."/>
            <person name="Oyono O.L."/>
            <person name="Patti C."/>
            <person name="Phunkhang P."/>
            <person name="Pierre F."/>
            <person name="Priest M."/>
            <person name="Raghuraman S."/>
            <person name="Rege F."/>
            <person name="Reyes R."/>
            <person name="Rise C."/>
            <person name="Rogov P."/>
            <person name="Ross K."/>
            <person name="Ryan E."/>
            <person name="Settipalli S."/>
            <person name="Shea T."/>
            <person name="Sherpa N."/>
            <person name="Shi L."/>
            <person name="Shih D."/>
            <person name="Sparrow T."/>
            <person name="Spaulding J."/>
            <person name="Stalker J."/>
            <person name="Stange-Thomann N."/>
            <person name="Stavropoulos S."/>
            <person name="Stone C."/>
            <person name="Strader C."/>
            <person name="Tesfaye S."/>
            <person name="Thomson T."/>
            <person name="Thoulutsang Y."/>
            <person name="Thoulutsang D."/>
            <person name="Topham K."/>
            <person name="Topping I."/>
            <person name="Tsamla T."/>
            <person name="Vassiliev H."/>
            <person name="Vo A."/>
            <person name="Wangchuk T."/>
            <person name="Wangdi T."/>
            <person name="Weiand M."/>
            <person name="Wilkinson J."/>
            <person name="Wilson A."/>
            <person name="Yadav S."/>
            <person name="Young G."/>
            <person name="Yu Q."/>
            <person name="Zembek L."/>
            <person name="Zhong D."/>
            <person name="Zimmer A."/>
            <person name="Zwirko Z."/>
            <person name="Jaffe D.B."/>
            <person name="Alvarez P."/>
            <person name="Brockman W."/>
            <person name="Butler J."/>
            <person name="Chin C."/>
            <person name="Gnerre S."/>
            <person name="Grabherr M."/>
            <person name="Kleber M."/>
            <person name="Mauceli E."/>
            <person name="MacCallum I."/>
        </authorList>
    </citation>
    <scope>NUCLEOTIDE SEQUENCE [LARGE SCALE GENOMIC DNA]</scope>
    <source>
        <strain evidence="2">MSH-3 / Tucson 14011-0111.49</strain>
    </source>
</reference>
<dbReference type="PhylomeDB" id="B4HB04"/>
<organism evidence="2">
    <name type="scientific">Drosophila persimilis</name>
    <name type="common">Fruit fly</name>
    <dbReference type="NCBI Taxonomy" id="7234"/>
    <lineage>
        <taxon>Eukaryota</taxon>
        <taxon>Metazoa</taxon>
        <taxon>Ecdysozoa</taxon>
        <taxon>Arthropoda</taxon>
        <taxon>Hexapoda</taxon>
        <taxon>Insecta</taxon>
        <taxon>Pterygota</taxon>
        <taxon>Neoptera</taxon>
        <taxon>Endopterygota</taxon>
        <taxon>Diptera</taxon>
        <taxon>Brachycera</taxon>
        <taxon>Muscomorpha</taxon>
        <taxon>Ephydroidea</taxon>
        <taxon>Drosophilidae</taxon>
        <taxon>Drosophila</taxon>
        <taxon>Sophophora</taxon>
    </lineage>
</organism>
<evidence type="ECO:0000313" key="1">
    <source>
        <dbReference type="EMBL" id="EDW37798.1"/>
    </source>
</evidence>
<dbReference type="OMA" id="PRMVKTN"/>
<name>B4HB04_DROPE</name>
<accession>B4HB04</accession>
<dbReference type="AlphaFoldDB" id="B4HB04"/>
<dbReference type="OrthoDB" id="7693982at2759"/>
<keyword evidence="2" id="KW-1185">Reference proteome</keyword>
<dbReference type="eggNOG" id="ENOG502SDFZ">
    <property type="taxonomic scope" value="Eukaryota"/>
</dbReference>
<sequence>MSASNKLPHLVSSTSRYIAGRNAMQTVYWRASAGPNPRMVKTHKNFEFDRKQLAPKSVRMQNHNHSFISK</sequence>
<dbReference type="EMBL" id="CH479246">
    <property type="protein sequence ID" value="EDW37798.1"/>
    <property type="molecule type" value="Genomic_DNA"/>
</dbReference>
<evidence type="ECO:0000313" key="2">
    <source>
        <dbReference type="Proteomes" id="UP000008744"/>
    </source>
</evidence>
<proteinExistence type="predicted"/>